<name>A0A0C2ZPF9_9AGAM</name>
<keyword evidence="2" id="KW-1185">Reference proteome</keyword>
<dbReference type="HOGENOM" id="CLU_087375_1_0_1"/>
<proteinExistence type="predicted"/>
<accession>A0A0C2ZPF9</accession>
<evidence type="ECO:0000313" key="1">
    <source>
        <dbReference type="EMBL" id="KIM63443.1"/>
    </source>
</evidence>
<organism evidence="1 2">
    <name type="scientific">Scleroderma citrinum Foug A</name>
    <dbReference type="NCBI Taxonomy" id="1036808"/>
    <lineage>
        <taxon>Eukaryota</taxon>
        <taxon>Fungi</taxon>
        <taxon>Dikarya</taxon>
        <taxon>Basidiomycota</taxon>
        <taxon>Agaricomycotina</taxon>
        <taxon>Agaricomycetes</taxon>
        <taxon>Agaricomycetidae</taxon>
        <taxon>Boletales</taxon>
        <taxon>Sclerodermatineae</taxon>
        <taxon>Sclerodermataceae</taxon>
        <taxon>Scleroderma</taxon>
    </lineage>
</organism>
<reference evidence="1 2" key="1">
    <citation type="submission" date="2014-04" db="EMBL/GenBank/DDBJ databases">
        <authorList>
            <consortium name="DOE Joint Genome Institute"/>
            <person name="Kuo A."/>
            <person name="Kohler A."/>
            <person name="Nagy L.G."/>
            <person name="Floudas D."/>
            <person name="Copeland A."/>
            <person name="Barry K.W."/>
            <person name="Cichocki N."/>
            <person name="Veneault-Fourrey C."/>
            <person name="LaButti K."/>
            <person name="Lindquist E.A."/>
            <person name="Lipzen A."/>
            <person name="Lundell T."/>
            <person name="Morin E."/>
            <person name="Murat C."/>
            <person name="Sun H."/>
            <person name="Tunlid A."/>
            <person name="Henrissat B."/>
            <person name="Grigoriev I.V."/>
            <person name="Hibbett D.S."/>
            <person name="Martin F."/>
            <person name="Nordberg H.P."/>
            <person name="Cantor M.N."/>
            <person name="Hua S.X."/>
        </authorList>
    </citation>
    <scope>NUCLEOTIDE SEQUENCE [LARGE SCALE GENOMIC DNA]</scope>
    <source>
        <strain evidence="1 2">Foug A</strain>
    </source>
</reference>
<evidence type="ECO:0000313" key="2">
    <source>
        <dbReference type="Proteomes" id="UP000053989"/>
    </source>
</evidence>
<dbReference type="InParanoid" id="A0A0C2ZPF9"/>
<dbReference type="OrthoDB" id="2687121at2759"/>
<dbReference type="Proteomes" id="UP000053989">
    <property type="component" value="Unassembled WGS sequence"/>
</dbReference>
<dbReference type="EMBL" id="KN822035">
    <property type="protein sequence ID" value="KIM63443.1"/>
    <property type="molecule type" value="Genomic_DNA"/>
</dbReference>
<dbReference type="AlphaFoldDB" id="A0A0C2ZPF9"/>
<gene>
    <name evidence="1" type="ORF">SCLCIDRAFT_1173892</name>
</gene>
<sequence>MSASDAAAKSSSQTASVKIVIPKAKVKSGGSDVVDLTSDVSATIADPDDEATLSKFNLIHISFCTIDPIAEKLKKTWRSPIYALFKIDQVSVEYHNGCLAHFFPCGARKCKFAAGGICRYQDTSDKSSTANLKQHAISCWGQEAIDAVIGGDKAKEHSGSVFAAFARKGQQPAHHTHCVHTNNDIRIDLPSRFTISRDICSSFLKCQDHIGKLLQEHPGCLHFATDAWTSPNHWAFIAWTVHLEHGGQMICFLLDVIEVAKVCMFYNPVFAISLQIVP</sequence>
<protein>
    <submittedName>
        <fullName evidence="1">Uncharacterized protein</fullName>
    </submittedName>
</protein>
<reference evidence="2" key="2">
    <citation type="submission" date="2015-01" db="EMBL/GenBank/DDBJ databases">
        <title>Evolutionary Origins and Diversification of the Mycorrhizal Mutualists.</title>
        <authorList>
            <consortium name="DOE Joint Genome Institute"/>
            <consortium name="Mycorrhizal Genomics Consortium"/>
            <person name="Kohler A."/>
            <person name="Kuo A."/>
            <person name="Nagy L.G."/>
            <person name="Floudas D."/>
            <person name="Copeland A."/>
            <person name="Barry K.W."/>
            <person name="Cichocki N."/>
            <person name="Veneault-Fourrey C."/>
            <person name="LaButti K."/>
            <person name="Lindquist E.A."/>
            <person name="Lipzen A."/>
            <person name="Lundell T."/>
            <person name="Morin E."/>
            <person name="Murat C."/>
            <person name="Riley R."/>
            <person name="Ohm R."/>
            <person name="Sun H."/>
            <person name="Tunlid A."/>
            <person name="Henrissat B."/>
            <person name="Grigoriev I.V."/>
            <person name="Hibbett D.S."/>
            <person name="Martin F."/>
        </authorList>
    </citation>
    <scope>NUCLEOTIDE SEQUENCE [LARGE SCALE GENOMIC DNA]</scope>
    <source>
        <strain evidence="2">Foug A</strain>
    </source>
</reference>